<dbReference type="RefSeq" id="WP_289825615.1">
    <property type="nucleotide sequence ID" value="NZ_JAUEIF010000004.1"/>
</dbReference>
<dbReference type="InterPro" id="IPR011013">
    <property type="entry name" value="Gal_mutarotase_sf_dom"/>
</dbReference>
<sequence length="1179" mass="133795">MFMLSLTGHSQNIDTDAVYELHIADGLVLDNQGSFGNGARVFIARRVEGKESQAWKLVKVSDNVYNIVNASSLRSLDNGNGNKMQPALQWTTDYGNANQQWVAKRLANGKFTFKCKASGMNLGMRDAAQFGEPVWQVAADDTKATQQWTLVKSNVKVTMITPKTSSKNDWENPRVFGINKEPGHATYIPFANVSEMQNDPAYRKPWLRTRSSRYMLLNGQWKFRWSKQPEDRPVSFFKNNYDVSGWDNIDVPSSWEMKGYGTPIYTNITYPFLNNPPFIQPQPGYTINNEPNAVGSYRREFTLPADWNDKQVYIHFDGVYSAMYLWVNGKKVGYSQGANNDAQFDITKYVRKGKNNVSVEVYRWSDGSYIEDQDMFRLSGIHRDVYLVAMPKVHLRDLYLTSDLNSDFSAATLNIRANIENDGKSSSNAALRFTLLDTDGRKVGSATVDAAAVASGKEIVKNAKINLSSPNLWSAEKPYLYTLNVEVLDAAGNVTEATAQQYGFRKIELRNNKIYINGVLTYFKGANRHDIHPKYGKAVPVETMIGDILLFKRHNMNIIRTSHYPNDPKMYALYDYYGLYVMDEADQECHGNHSITDNPEWTGAYVDRAVRMVERDKNHPSVIFWSLGNESGGGINIKAEYDAVRARDSRLIHYEGQNEIADMDSRMYPSVESMKQTDRNGAQKPFFLCEYAHAMGNAVGNLREYWDYIENHSERMIGGCIWDFVDQSINKPGEPEDHLYFGGSFGDVPNDNDFCCNGLTTGDRRITPKLLEVKKVYQYIKMFFSPETGKLSLENRYTSYNLDEFDLFYTIYKNGVSVKTGNQPLPSAAPWQKAEISIPVSEYTADASSEYFLNVEIRLRKPELWADAGYVIASDQFALNTKDNSLKAVNDNKDAHNLKVNVEQNGFIRIVNDRVAVSFYQNNGQMTSLRYGGREMLHMMQGPRFNWYRSINNDPRDWQNTVINLKSFQYALSADKRSVEVTTVLEAHVGNTVVPHTVIYTVHAGGAVDVNADFHASEDFRLPRLALQTMFSPSLENVEWYGRGPIENYRDRNAASFVGLYKSTVSDMREYYVRAQSMGGRTDTRWLSLTDDSGKGVRITADGTFDFSALHYTDPDLWRIKYGHDIDLVRRAEVVLNLDCIQRGIGNASCGPQPLPEYEIKSGTDYSYTFRIEPAGGIQ</sequence>
<evidence type="ECO:0000313" key="13">
    <source>
        <dbReference type="EMBL" id="MDN0023095.1"/>
    </source>
</evidence>
<dbReference type="Gene3D" id="2.60.120.260">
    <property type="entry name" value="Galactose-binding domain-like"/>
    <property type="match status" value="1"/>
</dbReference>
<dbReference type="InterPro" id="IPR006102">
    <property type="entry name" value="Ig-like_GH2"/>
</dbReference>
<dbReference type="SUPFAM" id="SSF51445">
    <property type="entry name" value="(Trans)glycosidases"/>
    <property type="match status" value="1"/>
</dbReference>
<keyword evidence="8 10" id="KW-0326">Glycosidase</keyword>
<comment type="similarity">
    <text evidence="3 10">Belongs to the glycosyl hydrolase 2 family.</text>
</comment>
<evidence type="ECO:0000256" key="2">
    <source>
        <dbReference type="ARBA" id="ARBA00001913"/>
    </source>
</evidence>
<dbReference type="GO" id="GO:0009341">
    <property type="term" value="C:beta-galactosidase complex"/>
    <property type="evidence" value="ECO:0007669"/>
    <property type="project" value="InterPro"/>
</dbReference>
<feature type="domain" description="Beta galactosidase small chain/" evidence="12">
    <location>
        <begin position="909"/>
        <end position="1173"/>
    </location>
</feature>
<dbReference type="Gene3D" id="2.70.98.10">
    <property type="match status" value="1"/>
</dbReference>
<dbReference type="InterPro" id="IPR036156">
    <property type="entry name" value="Beta-gal/glucu_dom_sf"/>
</dbReference>
<organism evidence="14 16">
    <name type="scientific">Leyella lascolaii</name>
    <dbReference type="NCBI Taxonomy" id="1776379"/>
    <lineage>
        <taxon>Bacteria</taxon>
        <taxon>Pseudomonadati</taxon>
        <taxon>Bacteroidota</taxon>
        <taxon>Bacteroidia</taxon>
        <taxon>Bacteroidales</taxon>
        <taxon>Prevotellaceae</taxon>
        <taxon>Leyella</taxon>
    </lineage>
</organism>
<dbReference type="Pfam" id="PF02836">
    <property type="entry name" value="Glyco_hydro_2_C"/>
    <property type="match status" value="1"/>
</dbReference>
<dbReference type="InterPro" id="IPR008979">
    <property type="entry name" value="Galactose-bd-like_sf"/>
</dbReference>
<dbReference type="InterPro" id="IPR000772">
    <property type="entry name" value="Ricin_B_lectin"/>
</dbReference>
<evidence type="ECO:0000256" key="6">
    <source>
        <dbReference type="ARBA" id="ARBA00022801"/>
    </source>
</evidence>
<dbReference type="InterPro" id="IPR006104">
    <property type="entry name" value="Glyco_hydro_2_N"/>
</dbReference>
<reference evidence="14" key="1">
    <citation type="submission" date="2023-06" db="EMBL/GenBank/DDBJ databases">
        <authorList>
            <person name="Zeman M."/>
            <person name="Kubasova T."/>
            <person name="Jahodarova E."/>
            <person name="Nykrynova M."/>
            <person name="Rychlik I."/>
        </authorList>
    </citation>
    <scope>NUCLEOTIDE SEQUENCE</scope>
    <source>
        <strain evidence="14">ET15</strain>
        <strain evidence="13">ET37</strain>
    </source>
</reference>
<dbReference type="SUPFAM" id="SSF49785">
    <property type="entry name" value="Galactose-binding domain-like"/>
    <property type="match status" value="1"/>
</dbReference>
<dbReference type="EMBL" id="JAUEIE010000008">
    <property type="protein sequence ID" value="MDN0023095.1"/>
    <property type="molecule type" value="Genomic_DNA"/>
</dbReference>
<evidence type="ECO:0000256" key="4">
    <source>
        <dbReference type="ARBA" id="ARBA00011245"/>
    </source>
</evidence>
<dbReference type="PROSITE" id="PS00608">
    <property type="entry name" value="GLYCOSYL_HYDROL_F2_2"/>
    <property type="match status" value="1"/>
</dbReference>
<evidence type="ECO:0000313" key="15">
    <source>
        <dbReference type="Proteomes" id="UP001167831"/>
    </source>
</evidence>
<evidence type="ECO:0000259" key="12">
    <source>
        <dbReference type="SMART" id="SM01038"/>
    </source>
</evidence>
<dbReference type="PROSITE" id="PS50231">
    <property type="entry name" value="RICIN_B_LECTIN"/>
    <property type="match status" value="1"/>
</dbReference>
<dbReference type="PROSITE" id="PS00719">
    <property type="entry name" value="GLYCOSYL_HYDROL_F2_1"/>
    <property type="match status" value="1"/>
</dbReference>
<dbReference type="CDD" id="cd00161">
    <property type="entry name" value="beta-trefoil_Ricin-like"/>
    <property type="match status" value="1"/>
</dbReference>
<feature type="domain" description="Ricin B lectin" evidence="11">
    <location>
        <begin position="15"/>
        <end position="151"/>
    </location>
</feature>
<evidence type="ECO:0000256" key="7">
    <source>
        <dbReference type="ARBA" id="ARBA00022837"/>
    </source>
</evidence>
<dbReference type="Gene3D" id="2.80.10.50">
    <property type="match status" value="1"/>
</dbReference>
<dbReference type="PANTHER" id="PTHR46323">
    <property type="entry name" value="BETA-GALACTOSIDASE"/>
    <property type="match status" value="1"/>
</dbReference>
<evidence type="ECO:0000313" key="14">
    <source>
        <dbReference type="EMBL" id="MDN0025170.1"/>
    </source>
</evidence>
<dbReference type="Pfam" id="PF00703">
    <property type="entry name" value="Glyco_hydro_2"/>
    <property type="match status" value="1"/>
</dbReference>
<dbReference type="PANTHER" id="PTHR46323:SF2">
    <property type="entry name" value="BETA-GALACTOSIDASE"/>
    <property type="match status" value="1"/>
</dbReference>
<dbReference type="InterPro" id="IPR017853">
    <property type="entry name" value="GH"/>
</dbReference>
<keyword evidence="7" id="KW-0106">Calcium</keyword>
<dbReference type="SUPFAM" id="SSF74650">
    <property type="entry name" value="Galactose mutarotase-like"/>
    <property type="match status" value="1"/>
</dbReference>
<protein>
    <recommendedName>
        <fullName evidence="5 10">Beta-galactosidase</fullName>
        <ecNumber evidence="5 10">3.2.1.23</ecNumber>
    </recommendedName>
    <alternativeName>
        <fullName evidence="9 10">Lactase</fullName>
    </alternativeName>
</protein>
<dbReference type="InterPro" id="IPR006103">
    <property type="entry name" value="Glyco_hydro_2_cat"/>
</dbReference>
<dbReference type="InterPro" id="IPR014718">
    <property type="entry name" value="GH-type_carb-bd"/>
</dbReference>
<dbReference type="GO" id="GO:0004565">
    <property type="term" value="F:beta-galactosidase activity"/>
    <property type="evidence" value="ECO:0007669"/>
    <property type="project" value="UniProtKB-EC"/>
</dbReference>
<dbReference type="InterPro" id="IPR032312">
    <property type="entry name" value="LacZ_4"/>
</dbReference>
<dbReference type="InterPro" id="IPR023232">
    <property type="entry name" value="Glyco_hydro_2_AS"/>
</dbReference>
<dbReference type="Gene3D" id="3.20.20.80">
    <property type="entry name" value="Glycosidases"/>
    <property type="match status" value="1"/>
</dbReference>
<dbReference type="Proteomes" id="UP001167831">
    <property type="component" value="Unassembled WGS sequence"/>
</dbReference>
<dbReference type="PRINTS" id="PR00132">
    <property type="entry name" value="GLHYDRLASE2"/>
</dbReference>
<comment type="caution">
    <text evidence="14">The sequence shown here is derived from an EMBL/GenBank/DDBJ whole genome shotgun (WGS) entry which is preliminary data.</text>
</comment>
<dbReference type="SUPFAM" id="SSF50370">
    <property type="entry name" value="Ricin B-like lectins"/>
    <property type="match status" value="1"/>
</dbReference>
<evidence type="ECO:0000256" key="5">
    <source>
        <dbReference type="ARBA" id="ARBA00012756"/>
    </source>
</evidence>
<dbReference type="Pfam" id="PF02837">
    <property type="entry name" value="Glyco_hydro_2_N"/>
    <property type="match status" value="1"/>
</dbReference>
<dbReference type="Pfam" id="PF14200">
    <property type="entry name" value="RicinB_lectin_2"/>
    <property type="match status" value="1"/>
</dbReference>
<evidence type="ECO:0000259" key="11">
    <source>
        <dbReference type="SMART" id="SM00458"/>
    </source>
</evidence>
<dbReference type="GO" id="GO:0005990">
    <property type="term" value="P:lactose catabolic process"/>
    <property type="evidence" value="ECO:0007669"/>
    <property type="project" value="TreeGrafter"/>
</dbReference>
<dbReference type="InterPro" id="IPR013783">
    <property type="entry name" value="Ig-like_fold"/>
</dbReference>
<name>A0AAW7JIW7_9BACT</name>
<dbReference type="EC" id="3.2.1.23" evidence="5 10"/>
<keyword evidence="15" id="KW-1185">Reference proteome</keyword>
<reference evidence="14" key="2">
    <citation type="submission" date="2023-08" db="EMBL/GenBank/DDBJ databases">
        <title>Identification and characterization of horizontal gene transfer across gut microbiota members of farm animals based on homology search.</title>
        <authorList>
            <person name="Schwarzerova J."/>
            <person name="Nykrynova M."/>
            <person name="Jureckova K."/>
            <person name="Cejkova D."/>
            <person name="Rychlik I."/>
        </authorList>
    </citation>
    <scope>NUCLEOTIDE SEQUENCE</scope>
    <source>
        <strain evidence="14">ET15</strain>
        <strain evidence="13">ET37</strain>
    </source>
</reference>
<proteinExistence type="inferred from homology"/>
<gene>
    <name evidence="13" type="ORF">QVN81_08705</name>
    <name evidence="14" type="ORF">QVN84_06495</name>
</gene>
<comment type="catalytic activity">
    <reaction evidence="1 10">
        <text>Hydrolysis of terminal non-reducing beta-D-galactose residues in beta-D-galactosides.</text>
        <dbReference type="EC" id="3.2.1.23"/>
    </reaction>
</comment>
<dbReference type="InterPro" id="IPR006101">
    <property type="entry name" value="Glyco_hydro_2"/>
</dbReference>
<dbReference type="InterPro" id="IPR050347">
    <property type="entry name" value="Bact_Beta-galactosidase"/>
</dbReference>
<evidence type="ECO:0000313" key="16">
    <source>
        <dbReference type="Proteomes" id="UP001168478"/>
    </source>
</evidence>
<comment type="subunit">
    <text evidence="4">Monomer.</text>
</comment>
<dbReference type="Proteomes" id="UP001168478">
    <property type="component" value="Unassembled WGS sequence"/>
</dbReference>
<dbReference type="InterPro" id="IPR035992">
    <property type="entry name" value="Ricin_B-like_lectins"/>
</dbReference>
<evidence type="ECO:0000256" key="10">
    <source>
        <dbReference type="RuleBase" id="RU361154"/>
    </source>
</evidence>
<evidence type="ECO:0000256" key="8">
    <source>
        <dbReference type="ARBA" id="ARBA00023295"/>
    </source>
</evidence>
<keyword evidence="6 10" id="KW-0378">Hydrolase</keyword>
<dbReference type="SMART" id="SM01038">
    <property type="entry name" value="Bgal_small_N"/>
    <property type="match status" value="1"/>
</dbReference>
<dbReference type="Pfam" id="PF16353">
    <property type="entry name" value="LacZ_4"/>
    <property type="match status" value="1"/>
</dbReference>
<dbReference type="GO" id="GO:0030246">
    <property type="term" value="F:carbohydrate binding"/>
    <property type="evidence" value="ECO:0007669"/>
    <property type="project" value="InterPro"/>
</dbReference>
<evidence type="ECO:0000256" key="9">
    <source>
        <dbReference type="ARBA" id="ARBA00032230"/>
    </source>
</evidence>
<dbReference type="Pfam" id="PF02929">
    <property type="entry name" value="Bgal_small_N"/>
    <property type="match status" value="1"/>
</dbReference>
<dbReference type="AlphaFoldDB" id="A0AAW7JIW7"/>
<evidence type="ECO:0000256" key="1">
    <source>
        <dbReference type="ARBA" id="ARBA00001412"/>
    </source>
</evidence>
<comment type="cofactor">
    <cofactor evidence="2">
        <name>Ca(2+)</name>
        <dbReference type="ChEBI" id="CHEBI:29108"/>
    </cofactor>
</comment>
<dbReference type="InterPro" id="IPR004199">
    <property type="entry name" value="B-gal_small/dom_5"/>
</dbReference>
<dbReference type="InterPro" id="IPR023230">
    <property type="entry name" value="Glyco_hydro_2_CS"/>
</dbReference>
<evidence type="ECO:0000256" key="3">
    <source>
        <dbReference type="ARBA" id="ARBA00007401"/>
    </source>
</evidence>
<dbReference type="SUPFAM" id="SSF49303">
    <property type="entry name" value="beta-Galactosidase/glucuronidase domain"/>
    <property type="match status" value="2"/>
</dbReference>
<dbReference type="EMBL" id="JAUEIF010000004">
    <property type="protein sequence ID" value="MDN0025170.1"/>
    <property type="molecule type" value="Genomic_DNA"/>
</dbReference>
<dbReference type="SMART" id="SM00458">
    <property type="entry name" value="RICIN"/>
    <property type="match status" value="1"/>
</dbReference>
<dbReference type="Gene3D" id="2.60.40.10">
    <property type="entry name" value="Immunoglobulins"/>
    <property type="match status" value="2"/>
</dbReference>
<accession>A0AAW7JIW7</accession>